<feature type="transmembrane region" description="Helical" evidence="1">
    <location>
        <begin position="65"/>
        <end position="87"/>
    </location>
</feature>
<proteinExistence type="predicted"/>
<gene>
    <name evidence="2" type="ORF">MACH26_06930</name>
</gene>
<dbReference type="EMBL" id="AP027272">
    <property type="protein sequence ID" value="BDX05172.1"/>
    <property type="molecule type" value="Genomic_DNA"/>
</dbReference>
<dbReference type="Proteomes" id="UP001333710">
    <property type="component" value="Chromosome"/>
</dbReference>
<dbReference type="KEGG" id="pmaw:MACH26_06930"/>
<keyword evidence="1" id="KW-0812">Transmembrane</keyword>
<sequence length="193" mass="21668">MDLPSNSNIKIQKSDSVDEIIIPSSKGSSMRYFMAAFLIFWLGGWAMGFGSAFAEIMSGEGGAFLVFWLGGWTIGGAFAIYFLHTLLRTPLPEKLLLENASLTYDSGIPPFTMHFGFQTPAQQWKRMFPKRIQRCFTENEVSTIKLRETDSGNRLTIDSGTSRIELASGATEVEREWLHGYISVKYSEQTFHG</sequence>
<keyword evidence="3" id="KW-1185">Reference proteome</keyword>
<evidence type="ECO:0000313" key="3">
    <source>
        <dbReference type="Proteomes" id="UP001333710"/>
    </source>
</evidence>
<keyword evidence="1" id="KW-1133">Transmembrane helix</keyword>
<dbReference type="AlphaFoldDB" id="A0AA48HMF9"/>
<name>A0AA48HMF9_9ALTE</name>
<organism evidence="2 3">
    <name type="scientific">Planctobacterium marinum</name>
    <dbReference type="NCBI Taxonomy" id="1631968"/>
    <lineage>
        <taxon>Bacteria</taxon>
        <taxon>Pseudomonadati</taxon>
        <taxon>Pseudomonadota</taxon>
        <taxon>Gammaproteobacteria</taxon>
        <taxon>Alteromonadales</taxon>
        <taxon>Alteromonadaceae</taxon>
        <taxon>Planctobacterium</taxon>
    </lineage>
</organism>
<feature type="transmembrane region" description="Helical" evidence="1">
    <location>
        <begin position="32"/>
        <end position="53"/>
    </location>
</feature>
<evidence type="ECO:0000313" key="2">
    <source>
        <dbReference type="EMBL" id="BDX05172.1"/>
    </source>
</evidence>
<accession>A0AA48HMF9</accession>
<keyword evidence="1" id="KW-0472">Membrane</keyword>
<dbReference type="RefSeq" id="WP_338291138.1">
    <property type="nucleotide sequence ID" value="NZ_AP027272.1"/>
</dbReference>
<reference evidence="2" key="1">
    <citation type="submission" date="2023-01" db="EMBL/GenBank/DDBJ databases">
        <title>Complete genome sequence of Planctobacterium marinum strain Dej080120_11.</title>
        <authorList>
            <person name="Ueki S."/>
            <person name="Maruyama F."/>
        </authorList>
    </citation>
    <scope>NUCLEOTIDE SEQUENCE</scope>
    <source>
        <strain evidence="2">Dej080120_11</strain>
    </source>
</reference>
<evidence type="ECO:0000256" key="1">
    <source>
        <dbReference type="SAM" id="Phobius"/>
    </source>
</evidence>
<protein>
    <submittedName>
        <fullName evidence="2">Uncharacterized protein</fullName>
    </submittedName>
</protein>